<evidence type="ECO:0000256" key="6">
    <source>
        <dbReference type="SAM" id="Phobius"/>
    </source>
</evidence>
<dbReference type="AlphaFoldDB" id="A0A1Y1XWE7"/>
<feature type="signal peptide" evidence="7">
    <location>
        <begin position="1"/>
        <end position="23"/>
    </location>
</feature>
<feature type="transmembrane region" description="Helical" evidence="6">
    <location>
        <begin position="172"/>
        <end position="199"/>
    </location>
</feature>
<gene>
    <name evidence="9" type="ORF">K493DRAFT_318524</name>
</gene>
<sequence length="215" mass="23545">MRCSHFSKVLTFLATSFLATASAESSADCPARVLLVLNKQQSHEYIDSPKFTLSKHVISNNAGQAANVERYKSSCDAQYLDLSQVSDLKQGASYIISGTEGSIDKALEHIQNIVKDYTVVLDSKAHLQKRQQEVTPTKPDETAPSNSGPSIPGPSTNPGKNESRTDQLRSKFWTIGLLTGLLTTFIMVLILLVGICWLASIEGPTRFESVKQKRS</sequence>
<evidence type="ECO:0000256" key="7">
    <source>
        <dbReference type="SAM" id="SignalP"/>
    </source>
</evidence>
<accession>A0A1Y1XWE7</accession>
<dbReference type="Proteomes" id="UP000193498">
    <property type="component" value="Unassembled WGS sequence"/>
</dbReference>
<dbReference type="Pfam" id="PF20520">
    <property type="entry name" value="Ac45-VOA1_TM"/>
    <property type="match status" value="1"/>
</dbReference>
<keyword evidence="4 6" id="KW-0472">Membrane</keyword>
<evidence type="ECO:0000256" key="2">
    <source>
        <dbReference type="ARBA" id="ARBA00022692"/>
    </source>
</evidence>
<keyword evidence="2 6" id="KW-0812">Transmembrane</keyword>
<dbReference type="GO" id="GO:0016020">
    <property type="term" value="C:membrane"/>
    <property type="evidence" value="ECO:0007669"/>
    <property type="project" value="UniProtKB-SubCell"/>
</dbReference>
<dbReference type="InParanoid" id="A0A1Y1XWE7"/>
<comment type="subcellular location">
    <subcellularLocation>
        <location evidence="1">Membrane</location>
        <topology evidence="1">Single-pass membrane protein</topology>
    </subcellularLocation>
</comment>
<evidence type="ECO:0000256" key="1">
    <source>
        <dbReference type="ARBA" id="ARBA00004167"/>
    </source>
</evidence>
<evidence type="ECO:0000313" key="9">
    <source>
        <dbReference type="EMBL" id="ORX89654.1"/>
    </source>
</evidence>
<evidence type="ECO:0000256" key="5">
    <source>
        <dbReference type="SAM" id="MobiDB-lite"/>
    </source>
</evidence>
<evidence type="ECO:0000259" key="8">
    <source>
        <dbReference type="Pfam" id="PF20520"/>
    </source>
</evidence>
<feature type="domain" description="V-type proton ATPase subunit S1/VOA1 transmembrane" evidence="8">
    <location>
        <begin position="172"/>
        <end position="208"/>
    </location>
</feature>
<comment type="caution">
    <text evidence="9">The sequence shown here is derived from an EMBL/GenBank/DDBJ whole genome shotgun (WGS) entry which is preliminary data.</text>
</comment>
<proteinExistence type="predicted"/>
<name>A0A1Y1XWE7_9FUNG</name>
<dbReference type="InterPro" id="IPR046756">
    <property type="entry name" value="VAS1/VOA1_TM"/>
</dbReference>
<feature type="region of interest" description="Disordered" evidence="5">
    <location>
        <begin position="128"/>
        <end position="165"/>
    </location>
</feature>
<keyword evidence="3 6" id="KW-1133">Transmembrane helix</keyword>
<keyword evidence="10" id="KW-1185">Reference proteome</keyword>
<dbReference type="OrthoDB" id="10029326at2759"/>
<evidence type="ECO:0000256" key="3">
    <source>
        <dbReference type="ARBA" id="ARBA00022989"/>
    </source>
</evidence>
<evidence type="ECO:0000313" key="10">
    <source>
        <dbReference type="Proteomes" id="UP000193498"/>
    </source>
</evidence>
<keyword evidence="7" id="KW-0732">Signal</keyword>
<feature type="compositionally biased region" description="Low complexity" evidence="5">
    <location>
        <begin position="144"/>
        <end position="159"/>
    </location>
</feature>
<feature type="chain" id="PRO_5012056205" description="V-type proton ATPase subunit S1/VOA1 transmembrane domain-containing protein" evidence="7">
    <location>
        <begin position="24"/>
        <end position="215"/>
    </location>
</feature>
<protein>
    <recommendedName>
        <fullName evidence="8">V-type proton ATPase subunit S1/VOA1 transmembrane domain-containing protein</fullName>
    </recommendedName>
</protein>
<reference evidence="9 10" key="1">
    <citation type="submission" date="2016-07" db="EMBL/GenBank/DDBJ databases">
        <title>Pervasive Adenine N6-methylation of Active Genes in Fungi.</title>
        <authorList>
            <consortium name="DOE Joint Genome Institute"/>
            <person name="Mondo S.J."/>
            <person name="Dannebaum R.O."/>
            <person name="Kuo R.C."/>
            <person name="Labutti K."/>
            <person name="Haridas S."/>
            <person name="Kuo A."/>
            <person name="Salamov A."/>
            <person name="Ahrendt S.R."/>
            <person name="Lipzen A."/>
            <person name="Sullivan W."/>
            <person name="Andreopoulos W.B."/>
            <person name="Clum A."/>
            <person name="Lindquist E."/>
            <person name="Daum C."/>
            <person name="Ramamoorthy G.K."/>
            <person name="Gryganskyi A."/>
            <person name="Culley D."/>
            <person name="Magnuson J.K."/>
            <person name="James T.Y."/>
            <person name="O'Malley M.A."/>
            <person name="Stajich J.E."/>
            <person name="Spatafora J.W."/>
            <person name="Visel A."/>
            <person name="Grigoriev I.V."/>
        </authorList>
    </citation>
    <scope>NUCLEOTIDE SEQUENCE [LARGE SCALE GENOMIC DNA]</scope>
    <source>
        <strain evidence="9 10">CBS 931.73</strain>
    </source>
</reference>
<organism evidence="9 10">
    <name type="scientific">Basidiobolus meristosporus CBS 931.73</name>
    <dbReference type="NCBI Taxonomy" id="1314790"/>
    <lineage>
        <taxon>Eukaryota</taxon>
        <taxon>Fungi</taxon>
        <taxon>Fungi incertae sedis</taxon>
        <taxon>Zoopagomycota</taxon>
        <taxon>Entomophthoromycotina</taxon>
        <taxon>Basidiobolomycetes</taxon>
        <taxon>Basidiobolales</taxon>
        <taxon>Basidiobolaceae</taxon>
        <taxon>Basidiobolus</taxon>
    </lineage>
</organism>
<dbReference type="EMBL" id="MCFE01000429">
    <property type="protein sequence ID" value="ORX89654.1"/>
    <property type="molecule type" value="Genomic_DNA"/>
</dbReference>
<evidence type="ECO:0000256" key="4">
    <source>
        <dbReference type="ARBA" id="ARBA00023136"/>
    </source>
</evidence>